<dbReference type="KEGG" id="pno:SNOG_00532"/>
<accession>Q0V632</accession>
<dbReference type="RefSeq" id="XP_001791216.1">
    <property type="nucleotide sequence ID" value="XM_001791164.1"/>
</dbReference>
<evidence type="ECO:0000256" key="1">
    <source>
        <dbReference type="SAM" id="MobiDB-lite"/>
    </source>
</evidence>
<dbReference type="VEuPathDB" id="FungiDB:JI435_426380"/>
<evidence type="ECO:0000313" key="2">
    <source>
        <dbReference type="EMBL" id="EAT92027.1"/>
    </source>
</evidence>
<reference evidence="3" key="1">
    <citation type="journal article" date="2007" name="Plant Cell">
        <title>Dothideomycete-plant interactions illuminated by genome sequencing and EST analysis of the wheat pathogen Stagonospora nodorum.</title>
        <authorList>
            <person name="Hane J.K."/>
            <person name="Lowe R.G."/>
            <person name="Solomon P.S."/>
            <person name="Tan K.C."/>
            <person name="Schoch C.L."/>
            <person name="Spatafora J.W."/>
            <person name="Crous P.W."/>
            <person name="Kodira C."/>
            <person name="Birren B.W."/>
            <person name="Galagan J.E."/>
            <person name="Torriani S.F."/>
            <person name="McDonald B.A."/>
            <person name="Oliver R.P."/>
        </authorList>
    </citation>
    <scope>NUCLEOTIDE SEQUENCE [LARGE SCALE GENOMIC DNA]</scope>
    <source>
        <strain evidence="3">SN15 / ATCC MYA-4574 / FGSC 10173</strain>
    </source>
</reference>
<dbReference type="Proteomes" id="UP000001055">
    <property type="component" value="Unassembled WGS sequence"/>
</dbReference>
<dbReference type="EMBL" id="CH445325">
    <property type="protein sequence ID" value="EAT92027.1"/>
    <property type="molecule type" value="Genomic_DNA"/>
</dbReference>
<sequence>MARTTIHLPSLEYYRSKRAANDIRHRREQDQDRWMTLTGDWKTNLNVHKAIRAVLRTTECEEALMQIVAILEQYFPSSSLPFPRIRLESQTSEGARGLAPSGLSSSERIV</sequence>
<feature type="region of interest" description="Disordered" evidence="1">
    <location>
        <begin position="91"/>
        <end position="110"/>
    </location>
</feature>
<dbReference type="AlphaFoldDB" id="Q0V632"/>
<name>Q0V632_PHANO</name>
<gene>
    <name evidence="2" type="ORF">SNOG_00532</name>
</gene>
<protein>
    <submittedName>
        <fullName evidence="2">Uncharacterized protein</fullName>
    </submittedName>
</protein>
<evidence type="ECO:0000313" key="3">
    <source>
        <dbReference type="Proteomes" id="UP000001055"/>
    </source>
</evidence>
<organism evidence="2 3">
    <name type="scientific">Phaeosphaeria nodorum (strain SN15 / ATCC MYA-4574 / FGSC 10173)</name>
    <name type="common">Glume blotch fungus</name>
    <name type="synonym">Parastagonospora nodorum</name>
    <dbReference type="NCBI Taxonomy" id="321614"/>
    <lineage>
        <taxon>Eukaryota</taxon>
        <taxon>Fungi</taxon>
        <taxon>Dikarya</taxon>
        <taxon>Ascomycota</taxon>
        <taxon>Pezizomycotina</taxon>
        <taxon>Dothideomycetes</taxon>
        <taxon>Pleosporomycetidae</taxon>
        <taxon>Pleosporales</taxon>
        <taxon>Pleosporineae</taxon>
        <taxon>Phaeosphaeriaceae</taxon>
        <taxon>Parastagonospora</taxon>
    </lineage>
</organism>
<proteinExistence type="predicted"/>
<dbReference type="GeneID" id="5968597"/>
<dbReference type="InParanoid" id="Q0V632"/>